<dbReference type="AlphaFoldDB" id="A0A383AMI2"/>
<name>A0A383AMI2_9ZZZZ</name>
<sequence length="45" mass="5032">LPYSQPASVFSLESCQNGLAMAIRDDFCWFGNCPQMKFSSKELAI</sequence>
<protein>
    <submittedName>
        <fullName evidence="1">Uncharacterized protein</fullName>
    </submittedName>
</protein>
<reference evidence="1" key="1">
    <citation type="submission" date="2018-05" db="EMBL/GenBank/DDBJ databases">
        <authorList>
            <person name="Lanie J.A."/>
            <person name="Ng W.-L."/>
            <person name="Kazmierczak K.M."/>
            <person name="Andrzejewski T.M."/>
            <person name="Davidsen T.M."/>
            <person name="Wayne K.J."/>
            <person name="Tettelin H."/>
            <person name="Glass J.I."/>
            <person name="Rusch D."/>
            <person name="Podicherti R."/>
            <person name="Tsui H.-C.T."/>
            <person name="Winkler M.E."/>
        </authorList>
    </citation>
    <scope>NUCLEOTIDE SEQUENCE</scope>
</reference>
<proteinExistence type="predicted"/>
<dbReference type="EMBL" id="UINC01192932">
    <property type="protein sequence ID" value="SVE08308.1"/>
    <property type="molecule type" value="Genomic_DNA"/>
</dbReference>
<organism evidence="1">
    <name type="scientific">marine metagenome</name>
    <dbReference type="NCBI Taxonomy" id="408172"/>
    <lineage>
        <taxon>unclassified sequences</taxon>
        <taxon>metagenomes</taxon>
        <taxon>ecological metagenomes</taxon>
    </lineage>
</organism>
<gene>
    <name evidence="1" type="ORF">METZ01_LOCUS461162</name>
</gene>
<feature type="non-terminal residue" evidence="1">
    <location>
        <position position="1"/>
    </location>
</feature>
<accession>A0A383AMI2</accession>
<evidence type="ECO:0000313" key="1">
    <source>
        <dbReference type="EMBL" id="SVE08308.1"/>
    </source>
</evidence>